<proteinExistence type="predicted"/>
<reference evidence="2" key="1">
    <citation type="submission" date="2017-09" db="EMBL/GenBank/DDBJ databases">
        <title>Depth-based differentiation of microbial function through sediment-hosted aquifers and enrichment of novel symbionts in the deep terrestrial subsurface.</title>
        <authorList>
            <person name="Probst A.J."/>
            <person name="Ladd B."/>
            <person name="Jarett J.K."/>
            <person name="Geller-Mcgrath D.E."/>
            <person name="Sieber C.M.K."/>
            <person name="Emerson J.B."/>
            <person name="Anantharaman K."/>
            <person name="Thomas B.C."/>
            <person name="Malmstrom R."/>
            <person name="Stieglmeier M."/>
            <person name="Klingl A."/>
            <person name="Woyke T."/>
            <person name="Ryan C.M."/>
            <person name="Banfield J.F."/>
        </authorList>
    </citation>
    <scope>NUCLEOTIDE SEQUENCE [LARGE SCALE GENOMIC DNA]</scope>
</reference>
<sequence length="219" mass="23924">MLKNILLFLFACGIGMGAYLLSVRTSQNTKSQTAQLPKSSLVETMSYAIKDPPKDALIAKMSMLEGDVRVEARDATEPARLAKPRPLVQGERIVTAHKSSVLITFINDTKILCKENTDIALAQTLPTSIVLVQNKGTVDYSQNTDSVPLSIRVRNLLVRLQFGSITISLEDSDPLIQVVVNSGSVKIAYNDYGFVSQVNTLSKGEEMIFDSDARSATIE</sequence>
<dbReference type="AlphaFoldDB" id="A0A2M8KRI3"/>
<evidence type="ECO:0000313" key="1">
    <source>
        <dbReference type="EMBL" id="PJE62532.1"/>
    </source>
</evidence>
<accession>A0A2M8KRI3</accession>
<comment type="caution">
    <text evidence="1">The sequence shown here is derived from an EMBL/GenBank/DDBJ whole genome shotgun (WGS) entry which is preliminary data.</text>
</comment>
<evidence type="ECO:0008006" key="3">
    <source>
        <dbReference type="Google" id="ProtNLM"/>
    </source>
</evidence>
<protein>
    <recommendedName>
        <fullName evidence="3">FecR protein domain-containing protein</fullName>
    </recommendedName>
</protein>
<dbReference type="EMBL" id="PFED01000185">
    <property type="protein sequence ID" value="PJE62532.1"/>
    <property type="molecule type" value="Genomic_DNA"/>
</dbReference>
<evidence type="ECO:0000313" key="2">
    <source>
        <dbReference type="Proteomes" id="UP000229554"/>
    </source>
</evidence>
<gene>
    <name evidence="1" type="ORF">COU88_04540</name>
</gene>
<dbReference type="Proteomes" id="UP000229554">
    <property type="component" value="Unassembled WGS sequence"/>
</dbReference>
<organism evidence="1 2">
    <name type="scientific">Candidatus Roizmanbacteria bacterium CG10_big_fil_rev_8_21_14_0_10_39_6</name>
    <dbReference type="NCBI Taxonomy" id="1974853"/>
    <lineage>
        <taxon>Bacteria</taxon>
        <taxon>Candidatus Roizmaniibacteriota</taxon>
    </lineage>
</organism>
<name>A0A2M8KRI3_9BACT</name>